<dbReference type="InterPro" id="IPR005818">
    <property type="entry name" value="Histone_H1/H5_H15"/>
</dbReference>
<dbReference type="GO" id="GO:0006334">
    <property type="term" value="P:nucleosome assembly"/>
    <property type="evidence" value="ECO:0007669"/>
    <property type="project" value="InterPro"/>
</dbReference>
<dbReference type="InterPro" id="IPR036390">
    <property type="entry name" value="WH_DNA-bd_sf"/>
</dbReference>
<feature type="compositionally biased region" description="Basic residues" evidence="3">
    <location>
        <begin position="190"/>
        <end position="211"/>
    </location>
</feature>
<dbReference type="GO" id="GO:0003677">
    <property type="term" value="F:DNA binding"/>
    <property type="evidence" value="ECO:0007669"/>
    <property type="project" value="UniProtKB-KW"/>
</dbReference>
<feature type="compositionally biased region" description="Basic and acidic residues" evidence="3">
    <location>
        <begin position="115"/>
        <end position="124"/>
    </location>
</feature>
<dbReference type="InterPro" id="IPR005819">
    <property type="entry name" value="H1/H5"/>
</dbReference>
<comment type="caution">
    <text evidence="5">The sequence shown here is derived from an EMBL/GenBank/DDBJ whole genome shotgun (WGS) entry which is preliminary data.</text>
</comment>
<feature type="region of interest" description="Disordered" evidence="3">
    <location>
        <begin position="19"/>
        <end position="47"/>
    </location>
</feature>
<dbReference type="Pfam" id="PF00538">
    <property type="entry name" value="Linker_histone"/>
    <property type="match status" value="1"/>
</dbReference>
<feature type="non-terminal residue" evidence="5">
    <location>
        <position position="1"/>
    </location>
</feature>
<dbReference type="Gene3D" id="1.10.10.10">
    <property type="entry name" value="Winged helix-like DNA-binding domain superfamily/Winged helix DNA-binding domain"/>
    <property type="match status" value="1"/>
</dbReference>
<dbReference type="GO" id="GO:0000786">
    <property type="term" value="C:nucleosome"/>
    <property type="evidence" value="ECO:0007669"/>
    <property type="project" value="InterPro"/>
</dbReference>
<feature type="non-terminal residue" evidence="5">
    <location>
        <position position="211"/>
    </location>
</feature>
<evidence type="ECO:0000259" key="4">
    <source>
        <dbReference type="PROSITE" id="PS51504"/>
    </source>
</evidence>
<gene>
    <name evidence="5" type="primary">H1_1</name>
    <name evidence="5" type="ORF">UPUEPO_R03119</name>
</gene>
<comment type="subcellular location">
    <subcellularLocation>
        <location evidence="2">Nucleus</location>
    </subcellularLocation>
</comment>
<dbReference type="PROSITE" id="PS51504">
    <property type="entry name" value="H15"/>
    <property type="match status" value="1"/>
</dbReference>
<keyword evidence="2" id="KW-0158">Chromosome</keyword>
<dbReference type="PRINTS" id="PR00624">
    <property type="entry name" value="HISTONEH5"/>
</dbReference>
<feature type="region of interest" description="Disordered" evidence="3">
    <location>
        <begin position="100"/>
        <end position="211"/>
    </location>
</feature>
<dbReference type="OrthoDB" id="9634976at2759"/>
<dbReference type="EMBL" id="VZRI01011597">
    <property type="protein sequence ID" value="NWU99439.1"/>
    <property type="molecule type" value="Genomic_DNA"/>
</dbReference>
<keyword evidence="6" id="KW-1185">Reference proteome</keyword>
<organism evidence="5 6">
    <name type="scientific">Upupa epops</name>
    <name type="common">Eurasian hoopoe</name>
    <dbReference type="NCBI Taxonomy" id="57439"/>
    <lineage>
        <taxon>Eukaryota</taxon>
        <taxon>Metazoa</taxon>
        <taxon>Chordata</taxon>
        <taxon>Craniata</taxon>
        <taxon>Vertebrata</taxon>
        <taxon>Euteleostomi</taxon>
        <taxon>Archelosauria</taxon>
        <taxon>Archosauria</taxon>
        <taxon>Dinosauria</taxon>
        <taxon>Saurischia</taxon>
        <taxon>Theropoda</taxon>
        <taxon>Coelurosauria</taxon>
        <taxon>Aves</taxon>
        <taxon>Neognathae</taxon>
        <taxon>Neoaves</taxon>
        <taxon>Telluraves</taxon>
        <taxon>Coraciimorphae</taxon>
        <taxon>Bucerotiformes</taxon>
        <taxon>Upupidae</taxon>
        <taxon>Upupa</taxon>
    </lineage>
</organism>
<keyword evidence="2" id="KW-0539">Nucleus</keyword>
<evidence type="ECO:0000256" key="3">
    <source>
        <dbReference type="SAM" id="MobiDB-lite"/>
    </source>
</evidence>
<accession>A0A7K6BDC3</accession>
<evidence type="ECO:0000313" key="6">
    <source>
        <dbReference type="Proteomes" id="UP000544127"/>
    </source>
</evidence>
<dbReference type="SUPFAM" id="SSF46785">
    <property type="entry name" value="Winged helix' DNA-binding domain"/>
    <property type="match status" value="1"/>
</dbReference>
<dbReference type="GO" id="GO:0005634">
    <property type="term" value="C:nucleus"/>
    <property type="evidence" value="ECO:0007669"/>
    <property type="project" value="UniProtKB-SubCell"/>
</dbReference>
<dbReference type="CDD" id="cd00073">
    <property type="entry name" value="H15"/>
    <property type="match status" value="1"/>
</dbReference>
<evidence type="ECO:0000256" key="2">
    <source>
        <dbReference type="RuleBase" id="RU003894"/>
    </source>
</evidence>
<keyword evidence="1 2" id="KW-0238">DNA-binding</keyword>
<reference evidence="5 6" key="1">
    <citation type="submission" date="2019-09" db="EMBL/GenBank/DDBJ databases">
        <title>Bird 10,000 Genomes (B10K) Project - Family phase.</title>
        <authorList>
            <person name="Zhang G."/>
        </authorList>
    </citation>
    <scope>NUCLEOTIDE SEQUENCE [LARGE SCALE GENOMIC DNA]</scope>
    <source>
        <strain evidence="5">B10K-DU-012-37</strain>
    </source>
</reference>
<feature type="compositionally biased region" description="Low complexity" evidence="3">
    <location>
        <begin position="129"/>
        <end position="144"/>
    </location>
</feature>
<sequence length="211" mass="21962">SETAPAAVAEIAPAAAADPGSKIAAHKAKKAAAGSKAHRPNGPSVTELITKAGSTSKERKRLSFTALKKALAASGYDVEKNNNRIKQGLWSLVGKGTLVQTKGTGVSGSFCLSKKPREAKEKTPKRQVAATKPKSAAKKPASTAKKPKTEVTTKNPKKMKKPETKSPRKATKSVKGNNVALAAKSSARAKAVRPKVVKPKAAKAKKAALKK</sequence>
<dbReference type="AlphaFoldDB" id="A0A7K6BDC3"/>
<comment type="similarity">
    <text evidence="2">Belongs to the histone H1/H5 family.</text>
</comment>
<feature type="compositionally biased region" description="Low complexity" evidence="3">
    <location>
        <begin position="179"/>
        <end position="189"/>
    </location>
</feature>
<dbReference type="Proteomes" id="UP000544127">
    <property type="component" value="Unassembled WGS sequence"/>
</dbReference>
<evidence type="ECO:0000256" key="1">
    <source>
        <dbReference type="ARBA" id="ARBA00023125"/>
    </source>
</evidence>
<protein>
    <submittedName>
        <fullName evidence="5">H1 protein</fullName>
    </submittedName>
</protein>
<dbReference type="InterPro" id="IPR036388">
    <property type="entry name" value="WH-like_DNA-bd_sf"/>
</dbReference>
<feature type="domain" description="H15" evidence="4">
    <location>
        <begin position="41"/>
        <end position="114"/>
    </location>
</feature>
<proteinExistence type="inferred from homology"/>
<evidence type="ECO:0000313" key="5">
    <source>
        <dbReference type="EMBL" id="NWU99439.1"/>
    </source>
</evidence>
<name>A0A7K6BDC3_UPUEP</name>
<dbReference type="SMART" id="SM00526">
    <property type="entry name" value="H15"/>
    <property type="match status" value="1"/>
</dbReference>
<dbReference type="GO" id="GO:0030527">
    <property type="term" value="F:structural constituent of chromatin"/>
    <property type="evidence" value="ECO:0007669"/>
    <property type="project" value="InterPro"/>
</dbReference>